<accession>A0A0K1JGP3</accession>
<name>A0A0K1JGP3_9MICO</name>
<dbReference type="AlphaFoldDB" id="A0A0K1JGP3"/>
<organism evidence="1 2">
    <name type="scientific">Luteipulveratus mongoliensis</name>
    <dbReference type="NCBI Taxonomy" id="571913"/>
    <lineage>
        <taxon>Bacteria</taxon>
        <taxon>Bacillati</taxon>
        <taxon>Actinomycetota</taxon>
        <taxon>Actinomycetes</taxon>
        <taxon>Micrococcales</taxon>
        <taxon>Dermacoccaceae</taxon>
        <taxon>Luteipulveratus</taxon>
    </lineage>
</organism>
<sequence>MKPAPLEQALVAHLGPLLSVPVASRVPNPRPPKFVHLFRSNGSRRNLVQADPILIIRCWAADKVVDGVTVRGDADAWALVSATYDALDALQYQSSPLPLGVFVVDARLTDPVNFPDPESGTSRYQFLATLTTNLKG</sequence>
<dbReference type="RefSeq" id="WP_052590814.1">
    <property type="nucleotide sequence ID" value="NZ_CP011112.1"/>
</dbReference>
<evidence type="ECO:0000313" key="2">
    <source>
        <dbReference type="Proteomes" id="UP000066480"/>
    </source>
</evidence>
<evidence type="ECO:0000313" key="1">
    <source>
        <dbReference type="EMBL" id="AKU15748.1"/>
    </source>
</evidence>
<keyword evidence="2" id="KW-1185">Reference proteome</keyword>
<dbReference type="Proteomes" id="UP000066480">
    <property type="component" value="Chromosome"/>
</dbReference>
<dbReference type="STRING" id="571913.VV02_07605"/>
<reference evidence="1 2" key="1">
    <citation type="submission" date="2015-03" db="EMBL/GenBank/DDBJ databases">
        <title>Luteipulveratus halotolerans sp. nov., a novel actinobacterium (Dermacoccaceae) from Sarawak, Malaysia.</title>
        <authorList>
            <person name="Juboi H."/>
            <person name="Basik A."/>
            <person name="Shamsul S.S."/>
            <person name="Arnold P."/>
            <person name="Schmitt E.K."/>
            <person name="Sanglier J.-J."/>
            <person name="Yeo T."/>
        </authorList>
    </citation>
    <scope>NUCLEOTIDE SEQUENCE [LARGE SCALE GENOMIC DNA]</scope>
    <source>
        <strain evidence="1 2">MN07-A0370</strain>
    </source>
</reference>
<gene>
    <name evidence="1" type="ORF">VV02_07605</name>
</gene>
<dbReference type="EMBL" id="CP011112">
    <property type="protein sequence ID" value="AKU15748.1"/>
    <property type="molecule type" value="Genomic_DNA"/>
</dbReference>
<dbReference type="KEGG" id="lmoi:VV02_07605"/>
<proteinExistence type="predicted"/>
<dbReference type="OrthoDB" id="4554443at2"/>
<protein>
    <submittedName>
        <fullName evidence="1">Uncharacterized protein</fullName>
    </submittedName>
</protein>